<accession>A0AAN8QA25</accession>
<sequence length="90" mass="9250">MSKMTVVHLGVIVFAICLSTQVVSQNTTESTGVNVTSTGSSVNSTTMATHVYSSSANSTPPTGAGVSLQSGPFSVLLPIVMATSLLHRYC</sequence>
<feature type="domain" description="Dicer dsRNA-binding fold" evidence="3">
    <location>
        <begin position="82"/>
        <end position="90"/>
    </location>
</feature>
<gene>
    <name evidence="4" type="ORF">J4Q44_G00317520</name>
</gene>
<dbReference type="PROSITE" id="PS51327">
    <property type="entry name" value="DICER_DSRBF"/>
    <property type="match status" value="1"/>
</dbReference>
<protein>
    <recommendedName>
        <fullName evidence="3">Dicer dsRNA-binding fold domain-containing protein</fullName>
    </recommendedName>
</protein>
<dbReference type="GO" id="GO:0016891">
    <property type="term" value="F:RNA endonuclease activity producing 5'-phosphomonoesters, hydrolytic mechanism"/>
    <property type="evidence" value="ECO:0007669"/>
    <property type="project" value="InterPro"/>
</dbReference>
<dbReference type="EMBL" id="JAGTTL010000031">
    <property type="protein sequence ID" value="KAK6297169.1"/>
    <property type="molecule type" value="Genomic_DNA"/>
</dbReference>
<keyword evidence="1" id="KW-0694">RNA-binding</keyword>
<organism evidence="4 5">
    <name type="scientific">Coregonus suidteri</name>
    <dbReference type="NCBI Taxonomy" id="861788"/>
    <lineage>
        <taxon>Eukaryota</taxon>
        <taxon>Metazoa</taxon>
        <taxon>Chordata</taxon>
        <taxon>Craniata</taxon>
        <taxon>Vertebrata</taxon>
        <taxon>Euteleostomi</taxon>
        <taxon>Actinopterygii</taxon>
        <taxon>Neopterygii</taxon>
        <taxon>Teleostei</taxon>
        <taxon>Protacanthopterygii</taxon>
        <taxon>Salmoniformes</taxon>
        <taxon>Salmonidae</taxon>
        <taxon>Coregoninae</taxon>
        <taxon>Coregonus</taxon>
    </lineage>
</organism>
<dbReference type="AlphaFoldDB" id="A0AAN8QA25"/>
<dbReference type="GO" id="GO:0003723">
    <property type="term" value="F:RNA binding"/>
    <property type="evidence" value="ECO:0007669"/>
    <property type="project" value="UniProtKB-UniRule"/>
</dbReference>
<proteinExistence type="predicted"/>
<name>A0AAN8QA25_9TELE</name>
<keyword evidence="5" id="KW-1185">Reference proteome</keyword>
<feature type="chain" id="PRO_5042998781" description="Dicer dsRNA-binding fold domain-containing protein" evidence="2">
    <location>
        <begin position="25"/>
        <end position="90"/>
    </location>
</feature>
<comment type="caution">
    <text evidence="4">The sequence shown here is derived from an EMBL/GenBank/DDBJ whole genome shotgun (WGS) entry which is preliminary data.</text>
</comment>
<evidence type="ECO:0000259" key="3">
    <source>
        <dbReference type="PROSITE" id="PS51327"/>
    </source>
</evidence>
<evidence type="ECO:0000256" key="1">
    <source>
        <dbReference type="PROSITE-ProRule" id="PRU00657"/>
    </source>
</evidence>
<feature type="signal peptide" evidence="2">
    <location>
        <begin position="1"/>
        <end position="24"/>
    </location>
</feature>
<keyword evidence="2" id="KW-0732">Signal</keyword>
<dbReference type="InterPro" id="IPR005034">
    <property type="entry name" value="Dicer_dimerisation"/>
</dbReference>
<dbReference type="Proteomes" id="UP001356427">
    <property type="component" value="Unassembled WGS sequence"/>
</dbReference>
<evidence type="ECO:0000313" key="4">
    <source>
        <dbReference type="EMBL" id="KAK6297169.1"/>
    </source>
</evidence>
<reference evidence="4 5" key="1">
    <citation type="submission" date="2021-04" db="EMBL/GenBank/DDBJ databases">
        <authorList>
            <person name="De Guttry C."/>
            <person name="Zahm M."/>
            <person name="Klopp C."/>
            <person name="Cabau C."/>
            <person name="Louis A."/>
            <person name="Berthelot C."/>
            <person name="Parey E."/>
            <person name="Roest Crollius H."/>
            <person name="Montfort J."/>
            <person name="Robinson-Rechavi M."/>
            <person name="Bucao C."/>
            <person name="Bouchez O."/>
            <person name="Gislard M."/>
            <person name="Lluch J."/>
            <person name="Milhes M."/>
            <person name="Lampietro C."/>
            <person name="Lopez Roques C."/>
            <person name="Donnadieu C."/>
            <person name="Braasch I."/>
            <person name="Desvignes T."/>
            <person name="Postlethwait J."/>
            <person name="Bobe J."/>
            <person name="Wedekind C."/>
            <person name="Guiguen Y."/>
        </authorList>
    </citation>
    <scope>NUCLEOTIDE SEQUENCE [LARGE SCALE GENOMIC DNA]</scope>
    <source>
        <strain evidence="4">Cs_M1</strain>
        <tissue evidence="4">Blood</tissue>
    </source>
</reference>
<evidence type="ECO:0000313" key="5">
    <source>
        <dbReference type="Proteomes" id="UP001356427"/>
    </source>
</evidence>
<evidence type="ECO:0000256" key="2">
    <source>
        <dbReference type="SAM" id="SignalP"/>
    </source>
</evidence>